<keyword evidence="3" id="KW-0328">Glycosyltransferase</keyword>
<feature type="transmembrane region" description="Helical" evidence="8">
    <location>
        <begin position="58"/>
        <end position="78"/>
    </location>
</feature>
<feature type="transmembrane region" description="Helical" evidence="8">
    <location>
        <begin position="257"/>
        <end position="275"/>
    </location>
</feature>
<dbReference type="AlphaFoldDB" id="A0A0W1A081"/>
<sequence>MSSTISVSLPTPSSLSRYFWLFIIIHTLIWTIGPAMFRNTLPHDTLEGITWGMQWQLGYNKHPFLTAWLCAGVTSLFGTVGWPVYLLAQVVVSITFIAAWQLAKQFLSPVQALLASLALEGVLFYNINSFNLTPDTLQSPLWALLSLFFYKALLTQRINYWILTGLFAALGFLTKYQIMILFCSMIVFCCINPTARSSFRKPGLYIAAIVFFLLILPHLIWLFNHQFITLKYAEHVSEFYTQTKNTLNHIVFPLRMFINYFISSIGLLFLLWPLYKSKSNAHSLNDFNKQFVLLIGLGPAILTLLINALTGDYFPPRWATPYFFALGILIIAWINPRITVSQLKQFSLTLILFSLFLFSTRMISMSLLPRVSSDAYLPNQDIAQFITKLWHDHYHTKLHFLAGSNYLVSGVTPYITDKPLPYLNWSQTSSPWIHESSLNRHGGLFIWDKGHNYAWDLDSWANTSLPPNLLTKFPRLIVLPDMTFFRTSDHSIIVLGIALLPPHSST</sequence>
<dbReference type="Proteomes" id="UP000054729">
    <property type="component" value="Unassembled WGS sequence"/>
</dbReference>
<feature type="transmembrane region" description="Helical" evidence="8">
    <location>
        <begin position="18"/>
        <end position="37"/>
    </location>
</feature>
<protein>
    <submittedName>
        <fullName evidence="10">Glycosyl transferase</fullName>
    </submittedName>
</protein>
<dbReference type="InterPro" id="IPR038731">
    <property type="entry name" value="RgtA/B/C-like"/>
</dbReference>
<evidence type="ECO:0000256" key="5">
    <source>
        <dbReference type="ARBA" id="ARBA00022692"/>
    </source>
</evidence>
<feature type="transmembrane region" description="Helical" evidence="8">
    <location>
        <begin position="346"/>
        <end position="368"/>
    </location>
</feature>
<keyword evidence="5 8" id="KW-0812">Transmembrane</keyword>
<dbReference type="EMBL" id="LNZB01000060">
    <property type="protein sequence ID" value="KTD74744.1"/>
    <property type="molecule type" value="Genomic_DNA"/>
</dbReference>
<dbReference type="GO" id="GO:0005886">
    <property type="term" value="C:plasma membrane"/>
    <property type="evidence" value="ECO:0007669"/>
    <property type="project" value="UniProtKB-SubCell"/>
</dbReference>
<evidence type="ECO:0000256" key="7">
    <source>
        <dbReference type="ARBA" id="ARBA00023136"/>
    </source>
</evidence>
<evidence type="ECO:0000256" key="3">
    <source>
        <dbReference type="ARBA" id="ARBA00022676"/>
    </source>
</evidence>
<keyword evidence="7 8" id="KW-0472">Membrane</keyword>
<dbReference type="InterPro" id="IPR050297">
    <property type="entry name" value="LipidA_mod_glycosyltrf_83"/>
</dbReference>
<keyword evidence="6 8" id="KW-1133">Transmembrane helix</keyword>
<evidence type="ECO:0000256" key="6">
    <source>
        <dbReference type="ARBA" id="ARBA00022989"/>
    </source>
</evidence>
<feature type="transmembrane region" description="Helical" evidence="8">
    <location>
        <begin position="110"/>
        <end position="127"/>
    </location>
</feature>
<proteinExistence type="predicted"/>
<feature type="domain" description="Glycosyltransferase RgtA/B/C/D-like" evidence="9">
    <location>
        <begin position="61"/>
        <end position="221"/>
    </location>
</feature>
<feature type="transmembrane region" description="Helical" evidence="8">
    <location>
        <begin position="158"/>
        <end position="191"/>
    </location>
</feature>
<feature type="transmembrane region" description="Helical" evidence="8">
    <location>
        <begin position="318"/>
        <end position="334"/>
    </location>
</feature>
<dbReference type="PANTHER" id="PTHR33908:SF9">
    <property type="entry name" value="BLL5595 PROTEIN"/>
    <property type="match status" value="1"/>
</dbReference>
<dbReference type="PANTHER" id="PTHR33908">
    <property type="entry name" value="MANNOSYLTRANSFERASE YKCB-RELATED"/>
    <property type="match status" value="1"/>
</dbReference>
<evidence type="ECO:0000313" key="11">
    <source>
        <dbReference type="Proteomes" id="UP000054729"/>
    </source>
</evidence>
<evidence type="ECO:0000256" key="2">
    <source>
        <dbReference type="ARBA" id="ARBA00022475"/>
    </source>
</evidence>
<gene>
    <name evidence="10" type="ORF">Lwal_2785</name>
</gene>
<name>A0A0W1A081_9GAMM</name>
<evidence type="ECO:0000256" key="8">
    <source>
        <dbReference type="SAM" id="Phobius"/>
    </source>
</evidence>
<dbReference type="RefSeq" id="WP_058481405.1">
    <property type="nucleotide sequence ID" value="NZ_CAAAIQ010000012.1"/>
</dbReference>
<dbReference type="STRING" id="66969.Lwal_2785"/>
<dbReference type="PATRIC" id="fig|66969.6.peg.3016"/>
<evidence type="ECO:0000313" key="10">
    <source>
        <dbReference type="EMBL" id="KTD74744.1"/>
    </source>
</evidence>
<dbReference type="GO" id="GO:0009103">
    <property type="term" value="P:lipopolysaccharide biosynthetic process"/>
    <property type="evidence" value="ECO:0007669"/>
    <property type="project" value="UniProtKB-ARBA"/>
</dbReference>
<comment type="caution">
    <text evidence="10">The sequence shown here is derived from an EMBL/GenBank/DDBJ whole genome shotgun (WGS) entry which is preliminary data.</text>
</comment>
<dbReference type="GO" id="GO:0016763">
    <property type="term" value="F:pentosyltransferase activity"/>
    <property type="evidence" value="ECO:0007669"/>
    <property type="project" value="TreeGrafter"/>
</dbReference>
<dbReference type="Pfam" id="PF13231">
    <property type="entry name" value="PMT_2"/>
    <property type="match status" value="1"/>
</dbReference>
<comment type="subcellular location">
    <subcellularLocation>
        <location evidence="1">Cell membrane</location>
        <topology evidence="1">Multi-pass membrane protein</topology>
    </subcellularLocation>
</comment>
<evidence type="ECO:0000256" key="4">
    <source>
        <dbReference type="ARBA" id="ARBA00022679"/>
    </source>
</evidence>
<organism evidence="10 11">
    <name type="scientific">Legionella waltersii</name>
    <dbReference type="NCBI Taxonomy" id="66969"/>
    <lineage>
        <taxon>Bacteria</taxon>
        <taxon>Pseudomonadati</taxon>
        <taxon>Pseudomonadota</taxon>
        <taxon>Gammaproteobacteria</taxon>
        <taxon>Legionellales</taxon>
        <taxon>Legionellaceae</taxon>
        <taxon>Legionella</taxon>
    </lineage>
</organism>
<evidence type="ECO:0000259" key="9">
    <source>
        <dbReference type="Pfam" id="PF13231"/>
    </source>
</evidence>
<keyword evidence="4 10" id="KW-0808">Transferase</keyword>
<feature type="transmembrane region" description="Helical" evidence="8">
    <location>
        <begin position="203"/>
        <end position="223"/>
    </location>
</feature>
<reference evidence="10 11" key="1">
    <citation type="submission" date="2015-11" db="EMBL/GenBank/DDBJ databases">
        <title>Genomic analysis of 38 Legionella species identifies large and diverse effector repertoires.</title>
        <authorList>
            <person name="Burstein D."/>
            <person name="Amaro F."/>
            <person name="Zusman T."/>
            <person name="Lifshitz Z."/>
            <person name="Cohen O."/>
            <person name="Gilbert J.A."/>
            <person name="Pupko T."/>
            <person name="Shuman H.A."/>
            <person name="Segal G."/>
        </authorList>
    </citation>
    <scope>NUCLEOTIDE SEQUENCE [LARGE SCALE GENOMIC DNA]</scope>
    <source>
        <strain evidence="10 11">ATCC 51914</strain>
    </source>
</reference>
<accession>A0A0W1A081</accession>
<feature type="transmembrane region" description="Helical" evidence="8">
    <location>
        <begin position="287"/>
        <end position="306"/>
    </location>
</feature>
<keyword evidence="11" id="KW-1185">Reference proteome</keyword>
<keyword evidence="2" id="KW-1003">Cell membrane</keyword>
<dbReference type="OrthoDB" id="108054at2"/>
<evidence type="ECO:0000256" key="1">
    <source>
        <dbReference type="ARBA" id="ARBA00004651"/>
    </source>
</evidence>